<evidence type="ECO:0000256" key="1">
    <source>
        <dbReference type="ARBA" id="ARBA00004713"/>
    </source>
</evidence>
<evidence type="ECO:0000256" key="4">
    <source>
        <dbReference type="ARBA" id="ARBA00022679"/>
    </source>
</evidence>
<dbReference type="InterPro" id="IPR007507">
    <property type="entry name" value="Glycos_transf_N"/>
</dbReference>
<dbReference type="GO" id="GO:0016740">
    <property type="term" value="F:transferase activity"/>
    <property type="evidence" value="ECO:0007669"/>
    <property type="project" value="UniProtKB-KW"/>
</dbReference>
<name>A0ABV5ZFY6_9GAMM</name>
<keyword evidence="4 7" id="KW-0808">Transferase</keyword>
<comment type="pathway">
    <text evidence="1 7">Bacterial outer membrane biogenesis; LPS core biosynthesis.</text>
</comment>
<comment type="catalytic activity">
    <reaction evidence="6 7">
        <text>lipid IVA (E. coli) + CMP-3-deoxy-beta-D-manno-octulosonate = alpha-Kdo-(2-&gt;6)-lipid IVA (E. coli) + CMP + H(+)</text>
        <dbReference type="Rhea" id="RHEA:28066"/>
        <dbReference type="ChEBI" id="CHEBI:15378"/>
        <dbReference type="ChEBI" id="CHEBI:58603"/>
        <dbReference type="ChEBI" id="CHEBI:60364"/>
        <dbReference type="ChEBI" id="CHEBI:60377"/>
        <dbReference type="ChEBI" id="CHEBI:85987"/>
        <dbReference type="EC" id="2.4.99.12"/>
    </reaction>
</comment>
<evidence type="ECO:0000259" key="8">
    <source>
        <dbReference type="Pfam" id="PF04413"/>
    </source>
</evidence>
<dbReference type="Pfam" id="PF04413">
    <property type="entry name" value="Glycos_transf_N"/>
    <property type="match status" value="1"/>
</dbReference>
<feature type="domain" description="3-deoxy-D-manno-octulosonic-acid transferase N-terminal" evidence="8">
    <location>
        <begin position="56"/>
        <end position="236"/>
    </location>
</feature>
<dbReference type="PANTHER" id="PTHR42755:SF1">
    <property type="entry name" value="3-DEOXY-D-MANNO-OCTULOSONIC ACID TRANSFERASE, MITOCHONDRIAL-RELATED"/>
    <property type="match status" value="1"/>
</dbReference>
<evidence type="ECO:0000313" key="9">
    <source>
        <dbReference type="EMBL" id="MFB9887745.1"/>
    </source>
</evidence>
<keyword evidence="7" id="KW-0448">Lipopolysaccharide biosynthesis</keyword>
<evidence type="ECO:0000256" key="7">
    <source>
        <dbReference type="RuleBase" id="RU365103"/>
    </source>
</evidence>
<dbReference type="RefSeq" id="WP_081414384.1">
    <property type="nucleotide sequence ID" value="NZ_JBHLZN010000006.1"/>
</dbReference>
<keyword evidence="7" id="KW-1133">Transmembrane helix</keyword>
<feature type="transmembrane region" description="Helical" evidence="7">
    <location>
        <begin position="27"/>
        <end position="46"/>
    </location>
</feature>
<keyword evidence="10" id="KW-1185">Reference proteome</keyword>
<comment type="subcellular location">
    <subcellularLocation>
        <location evidence="7">Cell membrane</location>
    </subcellularLocation>
</comment>
<evidence type="ECO:0000256" key="3">
    <source>
        <dbReference type="ARBA" id="ARBA00019077"/>
    </source>
</evidence>
<protein>
    <recommendedName>
        <fullName evidence="3 7">3-deoxy-D-manno-octulosonic acid transferase</fullName>
        <shortName evidence="7">Kdo transferase</shortName>
        <ecNumber evidence="2 7">2.4.99.12</ecNumber>
    </recommendedName>
    <alternativeName>
        <fullName evidence="5 7">Lipid IV(A) 3-deoxy-D-manno-octulosonic acid transferase</fullName>
    </alternativeName>
</protein>
<accession>A0ABV5ZFY6</accession>
<evidence type="ECO:0000256" key="6">
    <source>
        <dbReference type="ARBA" id="ARBA00049183"/>
    </source>
</evidence>
<keyword evidence="7" id="KW-0472">Membrane</keyword>
<comment type="similarity">
    <text evidence="7">Belongs to the glycosyltransferase group 1 family.</text>
</comment>
<keyword evidence="7" id="KW-1003">Cell membrane</keyword>
<evidence type="ECO:0000256" key="2">
    <source>
        <dbReference type="ARBA" id="ARBA00012621"/>
    </source>
</evidence>
<gene>
    <name evidence="9" type="ORF">ACFFLH_15115</name>
</gene>
<dbReference type="EMBL" id="JBHLZN010000006">
    <property type="protein sequence ID" value="MFB9887745.1"/>
    <property type="molecule type" value="Genomic_DNA"/>
</dbReference>
<evidence type="ECO:0000256" key="5">
    <source>
        <dbReference type="ARBA" id="ARBA00031445"/>
    </source>
</evidence>
<organism evidence="9 10">
    <name type="scientific">Balneatrix alpica</name>
    <dbReference type="NCBI Taxonomy" id="75684"/>
    <lineage>
        <taxon>Bacteria</taxon>
        <taxon>Pseudomonadati</taxon>
        <taxon>Pseudomonadota</taxon>
        <taxon>Gammaproteobacteria</taxon>
        <taxon>Oceanospirillales</taxon>
        <taxon>Balneatrichaceae</taxon>
        <taxon>Balneatrix</taxon>
    </lineage>
</organism>
<evidence type="ECO:0000313" key="10">
    <source>
        <dbReference type="Proteomes" id="UP001589628"/>
    </source>
</evidence>
<dbReference type="InterPro" id="IPR039901">
    <property type="entry name" value="Kdotransferase"/>
</dbReference>
<dbReference type="Gene3D" id="3.40.50.2000">
    <property type="entry name" value="Glycogen Phosphorylase B"/>
    <property type="match status" value="1"/>
</dbReference>
<sequence length="439" mass="48738">MSEAGRIRPWLVEWRGFFRLGISMARLLYLLVFSLALPFLLLRLYWRGRRQPAYRQHWRERLGCLSAKQRQALPRQALLIHACSVGETQAASVLVGWLRQQHPELPLILTHTTPTGRARGQALMADVPQLYLPFDLPWLLGPWLRQLAPRGLVLMETEVWPELVRLCRQQGLPVSLANARLSPRSFAGYQRVQALLAPVWASLSWVGAQYPADAQRLQQLGVPGEVIQVVGNLKLAMPVAEGLIERAQAWRAAHLPARACWLAASTHEGEEQPLLALQQQWQAEGQTALLLLAPRHPERVAQIIGYAQAAGLRYARRSVEQQPAADTQVFIIDTLGELQFFYALADACFVGGSLIAHGGHNPFEPVQVGRLALCGPHMFNFQALTDELAAQGALVQCASVTELAAMLRQQLSQPSRIQLTQLGQVAAPQVWVDAILSAD</sequence>
<proteinExistence type="inferred from homology"/>
<dbReference type="EC" id="2.4.99.12" evidence="2 7"/>
<dbReference type="Proteomes" id="UP001589628">
    <property type="component" value="Unassembled WGS sequence"/>
</dbReference>
<dbReference type="InterPro" id="IPR038107">
    <property type="entry name" value="Glycos_transf_N_sf"/>
</dbReference>
<dbReference type="Gene3D" id="3.40.50.11720">
    <property type="entry name" value="3-Deoxy-D-manno-octulosonic-acid transferase, N-terminal domain"/>
    <property type="match status" value="1"/>
</dbReference>
<reference evidence="9 10" key="1">
    <citation type="submission" date="2024-09" db="EMBL/GenBank/DDBJ databases">
        <authorList>
            <person name="Sun Q."/>
            <person name="Mori K."/>
        </authorList>
    </citation>
    <scope>NUCLEOTIDE SEQUENCE [LARGE SCALE GENOMIC DNA]</scope>
    <source>
        <strain evidence="9 10">ATCC 51285</strain>
    </source>
</reference>
<comment type="caution">
    <text evidence="9">The sequence shown here is derived from an EMBL/GenBank/DDBJ whole genome shotgun (WGS) entry which is preliminary data.</text>
</comment>
<dbReference type="PANTHER" id="PTHR42755">
    <property type="entry name" value="3-DEOXY-MANNO-OCTULOSONATE CYTIDYLYLTRANSFERASE"/>
    <property type="match status" value="1"/>
</dbReference>
<keyword evidence="7" id="KW-0812">Transmembrane</keyword>
<comment type="function">
    <text evidence="7">Involved in lipopolysaccharide (LPS) biosynthesis. Catalyzes the transfer of 3-deoxy-D-manno-octulosonate (Kdo) residue(s) from CMP-Kdo to lipid IV(A), the tetraacyldisaccharide-1,4'-bisphosphate precursor of lipid A.</text>
</comment>